<organism evidence="2 3">
    <name type="scientific">Streptomyces triticirhizae</name>
    <dbReference type="NCBI Taxonomy" id="2483353"/>
    <lineage>
        <taxon>Bacteria</taxon>
        <taxon>Bacillati</taxon>
        <taxon>Actinomycetota</taxon>
        <taxon>Actinomycetes</taxon>
        <taxon>Kitasatosporales</taxon>
        <taxon>Streptomycetaceae</taxon>
        <taxon>Streptomyces</taxon>
    </lineage>
</organism>
<protein>
    <submittedName>
        <fullName evidence="2">Dihydrofolate reductase</fullName>
    </submittedName>
</protein>
<dbReference type="Gene3D" id="3.40.430.10">
    <property type="entry name" value="Dihydrofolate Reductase, subunit A"/>
    <property type="match status" value="1"/>
</dbReference>
<dbReference type="PANTHER" id="PTHR38011:SF11">
    <property type="entry name" value="2,5-DIAMINO-6-RIBOSYLAMINO-4(3H)-PYRIMIDINONE 5'-PHOSPHATE REDUCTASE"/>
    <property type="match status" value="1"/>
</dbReference>
<reference evidence="2 3" key="1">
    <citation type="submission" date="2018-10" db="EMBL/GenBank/DDBJ databases">
        <title>Isolation, diversity and antifungal activity of actinobacteria from wheat.</title>
        <authorList>
            <person name="Han C."/>
        </authorList>
    </citation>
    <scope>NUCLEOTIDE SEQUENCE [LARGE SCALE GENOMIC DNA]</scope>
    <source>
        <strain evidence="2 3">NEAU-YY642</strain>
    </source>
</reference>
<dbReference type="EMBL" id="RFFJ01000039">
    <property type="protein sequence ID" value="RMI42040.1"/>
    <property type="molecule type" value="Genomic_DNA"/>
</dbReference>
<sequence length="196" mass="21756">MRKLVYYVGVSLDGRIAGPNGEYDFYPFGDEKQTVAYQTWMTEALPDTLPTPLRGHFGLADTPNQRFDTVLMGLGTYEPGLSQGWLNPYTHLRQYVVSSTLPENPDADITLVREDPLGLVRALKREDTDRDIWLCGGGKLAGQLLPEIDELIIKSYPVVAGAGVSAFDGEFDPTVFAVTDRKIFDNGVVVSWLARR</sequence>
<dbReference type="Pfam" id="PF01872">
    <property type="entry name" value="RibD_C"/>
    <property type="match status" value="1"/>
</dbReference>
<dbReference type="InterPro" id="IPR002734">
    <property type="entry name" value="RibDG_C"/>
</dbReference>
<keyword evidence="3" id="KW-1185">Reference proteome</keyword>
<comment type="caution">
    <text evidence="2">The sequence shown here is derived from an EMBL/GenBank/DDBJ whole genome shotgun (WGS) entry which is preliminary data.</text>
</comment>
<dbReference type="SUPFAM" id="SSF53597">
    <property type="entry name" value="Dihydrofolate reductase-like"/>
    <property type="match status" value="1"/>
</dbReference>
<dbReference type="InterPro" id="IPR024072">
    <property type="entry name" value="DHFR-like_dom_sf"/>
</dbReference>
<dbReference type="RefSeq" id="WP_122183454.1">
    <property type="nucleotide sequence ID" value="NZ_RFFJ01000039.1"/>
</dbReference>
<feature type="domain" description="Bacterial bifunctional deaminase-reductase C-terminal" evidence="1">
    <location>
        <begin position="3"/>
        <end position="173"/>
    </location>
</feature>
<dbReference type="GO" id="GO:0008703">
    <property type="term" value="F:5-amino-6-(5-phosphoribosylamino)uracil reductase activity"/>
    <property type="evidence" value="ECO:0007669"/>
    <property type="project" value="InterPro"/>
</dbReference>
<proteinExistence type="predicted"/>
<dbReference type="InterPro" id="IPR050765">
    <property type="entry name" value="Riboflavin_Biosynth_HTPR"/>
</dbReference>
<evidence type="ECO:0000313" key="3">
    <source>
        <dbReference type="Proteomes" id="UP000278673"/>
    </source>
</evidence>
<dbReference type="PANTHER" id="PTHR38011">
    <property type="entry name" value="DIHYDROFOLATE REDUCTASE FAMILY PROTEIN (AFU_ORTHOLOGUE AFUA_8G06820)"/>
    <property type="match status" value="1"/>
</dbReference>
<dbReference type="GO" id="GO:0009231">
    <property type="term" value="P:riboflavin biosynthetic process"/>
    <property type="evidence" value="ECO:0007669"/>
    <property type="project" value="InterPro"/>
</dbReference>
<gene>
    <name evidence="2" type="ORF">EBN88_09985</name>
</gene>
<dbReference type="AlphaFoldDB" id="A0A3M2LYM6"/>
<accession>A0A3M2LYM6</accession>
<evidence type="ECO:0000313" key="2">
    <source>
        <dbReference type="EMBL" id="RMI42040.1"/>
    </source>
</evidence>
<name>A0A3M2LYM6_9ACTN</name>
<evidence type="ECO:0000259" key="1">
    <source>
        <dbReference type="Pfam" id="PF01872"/>
    </source>
</evidence>
<dbReference type="Proteomes" id="UP000278673">
    <property type="component" value="Unassembled WGS sequence"/>
</dbReference>